<organism evidence="1 2">
    <name type="scientific">Elysia chlorotica</name>
    <name type="common">Eastern emerald elysia</name>
    <name type="synonym">Sea slug</name>
    <dbReference type="NCBI Taxonomy" id="188477"/>
    <lineage>
        <taxon>Eukaryota</taxon>
        <taxon>Metazoa</taxon>
        <taxon>Spiralia</taxon>
        <taxon>Lophotrochozoa</taxon>
        <taxon>Mollusca</taxon>
        <taxon>Gastropoda</taxon>
        <taxon>Heterobranchia</taxon>
        <taxon>Euthyneura</taxon>
        <taxon>Panpulmonata</taxon>
        <taxon>Sacoglossa</taxon>
        <taxon>Placobranchoidea</taxon>
        <taxon>Plakobranchidae</taxon>
        <taxon>Elysia</taxon>
    </lineage>
</organism>
<protein>
    <submittedName>
        <fullName evidence="1">Uncharacterized protein</fullName>
    </submittedName>
</protein>
<dbReference type="Proteomes" id="UP000271974">
    <property type="component" value="Unassembled WGS sequence"/>
</dbReference>
<proteinExistence type="predicted"/>
<comment type="caution">
    <text evidence="1">The sequence shown here is derived from an EMBL/GenBank/DDBJ whole genome shotgun (WGS) entry which is preliminary data.</text>
</comment>
<dbReference type="AlphaFoldDB" id="A0A433THV5"/>
<evidence type="ECO:0000313" key="1">
    <source>
        <dbReference type="EMBL" id="RUS81091.1"/>
    </source>
</evidence>
<reference evidence="1 2" key="1">
    <citation type="submission" date="2019-01" db="EMBL/GenBank/DDBJ databases">
        <title>A draft genome assembly of the solar-powered sea slug Elysia chlorotica.</title>
        <authorList>
            <person name="Cai H."/>
            <person name="Li Q."/>
            <person name="Fang X."/>
            <person name="Li J."/>
            <person name="Curtis N.E."/>
            <person name="Altenburger A."/>
            <person name="Shibata T."/>
            <person name="Feng M."/>
            <person name="Maeda T."/>
            <person name="Schwartz J.A."/>
            <person name="Shigenobu S."/>
            <person name="Lundholm N."/>
            <person name="Nishiyama T."/>
            <person name="Yang H."/>
            <person name="Hasebe M."/>
            <person name="Li S."/>
            <person name="Pierce S.K."/>
            <person name="Wang J."/>
        </authorList>
    </citation>
    <scope>NUCLEOTIDE SEQUENCE [LARGE SCALE GENOMIC DNA]</scope>
    <source>
        <strain evidence="1">EC2010</strain>
        <tissue evidence="1">Whole organism of an adult</tissue>
    </source>
</reference>
<name>A0A433THV5_ELYCH</name>
<keyword evidence="2" id="KW-1185">Reference proteome</keyword>
<sequence length="236" mass="26323">MSPSDNILSPENRQLNYELCAEQKLHNRSKSEKNQSPVPFDINEGLQMGENNFEGCTDQAIADQEEKGFLQTGTDTASQENLKAHQSVTSLYQRDMALQVMRETLNYPKSHLCEETILDEYSNCSTENVSDERHLGDTSVAGGDAWRTIQVGCAEVTHATENRVVLQGAYIQQRPNTVSTSKEDTLNAGNQTLIPFRFVFLKKSGTSNKTLSLKGTFSRPRLDSPAEGIEIWGFQV</sequence>
<gene>
    <name evidence="1" type="ORF">EGW08_011131</name>
</gene>
<dbReference type="EMBL" id="RQTK01000355">
    <property type="protein sequence ID" value="RUS81091.1"/>
    <property type="molecule type" value="Genomic_DNA"/>
</dbReference>
<evidence type="ECO:0000313" key="2">
    <source>
        <dbReference type="Proteomes" id="UP000271974"/>
    </source>
</evidence>
<accession>A0A433THV5</accession>